<dbReference type="Pfam" id="PF13530">
    <property type="entry name" value="SCP2_2"/>
    <property type="match status" value="1"/>
</dbReference>
<dbReference type="SUPFAM" id="SSF55729">
    <property type="entry name" value="Acyl-CoA N-acyltransferases (Nat)"/>
    <property type="match status" value="1"/>
</dbReference>
<dbReference type="EC" id="2.3.1.-" evidence="2"/>
<organism evidence="2">
    <name type="scientific">uncultured Bacillota bacterium</name>
    <dbReference type="NCBI Taxonomy" id="344338"/>
    <lineage>
        <taxon>Bacteria</taxon>
        <taxon>Bacillati</taxon>
        <taxon>Bacillota</taxon>
        <taxon>environmental samples</taxon>
    </lineage>
</organism>
<evidence type="ECO:0000313" key="2">
    <source>
        <dbReference type="EMBL" id="QGT51283.1"/>
    </source>
</evidence>
<dbReference type="AlphaFoldDB" id="A0A650ENP2"/>
<proteinExistence type="predicted"/>
<gene>
    <name evidence="2" type="ORF">Firmicute1046_3590</name>
</gene>
<feature type="domain" description="N-acetyltransferase" evidence="1">
    <location>
        <begin position="2"/>
        <end position="152"/>
    </location>
</feature>
<name>A0A650ENP2_9FIRM</name>
<keyword evidence="2" id="KW-0808">Transferase</keyword>
<dbReference type="InterPro" id="IPR016181">
    <property type="entry name" value="Acyl_CoA_acyltransferase"/>
</dbReference>
<dbReference type="InterPro" id="IPR025559">
    <property type="entry name" value="Eis_dom"/>
</dbReference>
<dbReference type="PANTHER" id="PTHR37817">
    <property type="entry name" value="N-ACETYLTRANSFERASE EIS"/>
    <property type="match status" value="1"/>
</dbReference>
<dbReference type="InterPro" id="IPR000182">
    <property type="entry name" value="GNAT_dom"/>
</dbReference>
<dbReference type="GO" id="GO:0030649">
    <property type="term" value="P:aminoglycoside antibiotic catabolic process"/>
    <property type="evidence" value="ECO:0007669"/>
    <property type="project" value="TreeGrafter"/>
</dbReference>
<dbReference type="Gene3D" id="3.40.630.30">
    <property type="match status" value="2"/>
</dbReference>
<dbReference type="InterPro" id="IPR051554">
    <property type="entry name" value="Acetyltransferase_Eis"/>
</dbReference>
<dbReference type="PANTHER" id="PTHR37817:SF1">
    <property type="entry name" value="N-ACETYLTRANSFERASE EIS"/>
    <property type="match status" value="1"/>
</dbReference>
<protein>
    <submittedName>
        <fullName evidence="2">Acetyltransferase</fullName>
        <ecNumber evidence="2">2.3.1.-</ecNumber>
    </submittedName>
</protein>
<dbReference type="PROSITE" id="PS51186">
    <property type="entry name" value="GNAT"/>
    <property type="match status" value="1"/>
</dbReference>
<evidence type="ECO:0000259" key="1">
    <source>
        <dbReference type="PROSITE" id="PS51186"/>
    </source>
</evidence>
<reference evidence="2" key="1">
    <citation type="journal article" date="2020" name="J. ISSAAS">
        <title>Lactobacilli and other gastrointestinal microbiota of Peromyscus leucopus, reservoir host for agents of Lyme disease and other zoonoses in North America.</title>
        <authorList>
            <person name="Milovic A."/>
            <person name="Bassam K."/>
            <person name="Shao H."/>
            <person name="Chatzistamou I."/>
            <person name="Tufts D.M."/>
            <person name="Diuk-Wasser M."/>
            <person name="Barbour A.G."/>
        </authorList>
    </citation>
    <scope>NUCLEOTIDE SEQUENCE</scope>
    <source>
        <strain evidence="2">LL40</strain>
    </source>
</reference>
<dbReference type="Gene3D" id="3.30.1050.10">
    <property type="entry name" value="SCP2 sterol-binding domain"/>
    <property type="match status" value="1"/>
</dbReference>
<dbReference type="GO" id="GO:0034069">
    <property type="term" value="F:aminoglycoside N-acetyltransferase activity"/>
    <property type="evidence" value="ECO:0007669"/>
    <property type="project" value="TreeGrafter"/>
</dbReference>
<dbReference type="Pfam" id="PF13527">
    <property type="entry name" value="Acetyltransf_9"/>
    <property type="match status" value="1"/>
</dbReference>
<accession>A0A650ENP2</accession>
<sequence>MIRFAQNTPQDTLAARKIWAECFGDPPEFLDWYFQTVYQPEHTLFYEDEGQLASHLQMRFFDLSLSGVPVRAGYLAGVATYPQFRKQGFSRALIQKAFSRLRANGANFCFLVPTVFRFYEQLGFAPCYDKMLYSLTPRELPPPTSVMWQMADENSGQFLDAAYRYALRAQNGYVLRSEKDWNIFLQDNLYNAKAECRQWRSGEDCGYYIARREANKLFVTEYGYTSPSVFEELLRQIALFGQNMETIEILAPPSDKMYCRFCDSRKARDIQPYGMARILSAEYALSLCAKHFSGAVSIGVKDALIAENNDVFHIQNHEISRGEKADIQLDIAALTMLFWGYIDSSTAYDMGLVYGDIDKATGLFQPQKNYLDNSVLAF</sequence>
<dbReference type="SUPFAM" id="SSF55718">
    <property type="entry name" value="SCP-like"/>
    <property type="match status" value="1"/>
</dbReference>
<dbReference type="InterPro" id="IPR036527">
    <property type="entry name" value="SCP2_sterol-bd_dom_sf"/>
</dbReference>
<dbReference type="EMBL" id="MN577573">
    <property type="protein sequence ID" value="QGT51283.1"/>
    <property type="molecule type" value="Genomic_DNA"/>
</dbReference>
<dbReference type="CDD" id="cd04301">
    <property type="entry name" value="NAT_SF"/>
    <property type="match status" value="1"/>
</dbReference>
<keyword evidence="2" id="KW-0012">Acyltransferase</keyword>